<evidence type="ECO:0000313" key="4">
    <source>
        <dbReference type="Proteomes" id="UP000676325"/>
    </source>
</evidence>
<reference evidence="3" key="1">
    <citation type="submission" date="2021-04" db="EMBL/GenBank/DDBJ databases">
        <title>Genome based classification of Actinospica acidithermotolerans sp. nov., an actinobacterium isolated from an Indonesian hot spring.</title>
        <authorList>
            <person name="Kusuma A.B."/>
            <person name="Putra K.E."/>
            <person name="Nafisah S."/>
            <person name="Loh J."/>
            <person name="Nouioui I."/>
            <person name="Goodfellow M."/>
        </authorList>
    </citation>
    <scope>NUCLEOTIDE SEQUENCE</scope>
    <source>
        <strain evidence="3">MGRD01-02</strain>
    </source>
</reference>
<dbReference type="InterPro" id="IPR045794">
    <property type="entry name" value="Trypco1"/>
</dbReference>
<dbReference type="Pfam" id="PF19493">
    <property type="entry name" value="Trypco1"/>
    <property type="match status" value="1"/>
</dbReference>
<evidence type="ECO:0000256" key="1">
    <source>
        <dbReference type="SAM" id="MobiDB-lite"/>
    </source>
</evidence>
<feature type="compositionally biased region" description="Acidic residues" evidence="1">
    <location>
        <begin position="14"/>
        <end position="34"/>
    </location>
</feature>
<gene>
    <name evidence="3" type="ORF">KDK95_10740</name>
</gene>
<evidence type="ECO:0000259" key="2">
    <source>
        <dbReference type="Pfam" id="PF19493"/>
    </source>
</evidence>
<feature type="compositionally biased region" description="Low complexity" evidence="1">
    <location>
        <begin position="269"/>
        <end position="278"/>
    </location>
</feature>
<feature type="compositionally biased region" description="Polar residues" evidence="1">
    <location>
        <begin position="217"/>
        <end position="231"/>
    </location>
</feature>
<accession>A0A941EAN8</accession>
<feature type="region of interest" description="Disordered" evidence="1">
    <location>
        <begin position="1"/>
        <end position="134"/>
    </location>
</feature>
<organism evidence="3 4">
    <name type="scientific">Actinospica acidithermotolerans</name>
    <dbReference type="NCBI Taxonomy" id="2828514"/>
    <lineage>
        <taxon>Bacteria</taxon>
        <taxon>Bacillati</taxon>
        <taxon>Actinomycetota</taxon>
        <taxon>Actinomycetes</taxon>
        <taxon>Catenulisporales</taxon>
        <taxon>Actinospicaceae</taxon>
        <taxon>Actinospica</taxon>
    </lineage>
</organism>
<dbReference type="NCBIfam" id="NF041216">
    <property type="entry name" value="CU044_2847_fam"/>
    <property type="match status" value="1"/>
</dbReference>
<keyword evidence="4" id="KW-1185">Reference proteome</keyword>
<feature type="compositionally biased region" description="Low complexity" evidence="1">
    <location>
        <begin position="62"/>
        <end position="84"/>
    </location>
</feature>
<dbReference type="RefSeq" id="WP_212517923.1">
    <property type="nucleotide sequence ID" value="NZ_JAGSOH010000022.1"/>
</dbReference>
<protein>
    <recommendedName>
        <fullName evidence="2">Trypsin-co-occurring domain-containing protein</fullName>
    </recommendedName>
</protein>
<name>A0A941EAN8_9ACTN</name>
<feature type="compositionally biased region" description="Basic and acidic residues" evidence="1">
    <location>
        <begin position="199"/>
        <end position="216"/>
    </location>
</feature>
<dbReference type="EMBL" id="JAGSOH010000022">
    <property type="protein sequence ID" value="MBR7826780.1"/>
    <property type="molecule type" value="Genomic_DNA"/>
</dbReference>
<feature type="compositionally biased region" description="Pro residues" evidence="1">
    <location>
        <begin position="255"/>
        <end position="268"/>
    </location>
</feature>
<dbReference type="AlphaFoldDB" id="A0A941EAN8"/>
<evidence type="ECO:0000313" key="3">
    <source>
        <dbReference type="EMBL" id="MBR7826780.1"/>
    </source>
</evidence>
<sequence>MKLPSGQVIWVRVEDDDAEHYEPEDEAPDEDDSPDSPPPPPMPEGGYGGPPSAPGASGGYGAAPAPAGAPYGSAPSSGDSSADAWTPGAPPPPPGLPAGAPGSAPGAPPPIGSTGPGRFARRRKRSLAPSVDDAQQIQGFTDAVSGIAESVRDSLAHAAPDKVEIEFGLDIDFSSGIAVSLIADARAKAAVKITLGWDNSERRERREQRGPERYDQEPSSETVLATPQYAWSDSPRPNTPPPAPMPPVSTSTGYPSPPPNYAPQPQPQNPYYGSPSGS</sequence>
<comment type="caution">
    <text evidence="3">The sequence shown here is derived from an EMBL/GenBank/DDBJ whole genome shotgun (WGS) entry which is preliminary data.</text>
</comment>
<feature type="region of interest" description="Disordered" evidence="1">
    <location>
        <begin position="193"/>
        <end position="278"/>
    </location>
</feature>
<feature type="domain" description="Trypsin-co-occurring" evidence="2">
    <location>
        <begin position="124"/>
        <end position="198"/>
    </location>
</feature>
<feature type="compositionally biased region" description="Pro residues" evidence="1">
    <location>
        <begin position="237"/>
        <end position="247"/>
    </location>
</feature>
<dbReference type="Proteomes" id="UP000676325">
    <property type="component" value="Unassembled WGS sequence"/>
</dbReference>
<proteinExistence type="predicted"/>